<evidence type="ECO:0000313" key="2">
    <source>
        <dbReference type="Proteomes" id="UP001060215"/>
    </source>
</evidence>
<accession>A0ACC0GIL2</accession>
<comment type="caution">
    <text evidence="1">The sequence shown here is derived from an EMBL/GenBank/DDBJ whole genome shotgun (WGS) entry which is preliminary data.</text>
</comment>
<dbReference type="EMBL" id="CM045765">
    <property type="protein sequence ID" value="KAI8000267.1"/>
    <property type="molecule type" value="Genomic_DNA"/>
</dbReference>
<organism evidence="1 2">
    <name type="scientific">Camellia lanceoleosa</name>
    <dbReference type="NCBI Taxonomy" id="1840588"/>
    <lineage>
        <taxon>Eukaryota</taxon>
        <taxon>Viridiplantae</taxon>
        <taxon>Streptophyta</taxon>
        <taxon>Embryophyta</taxon>
        <taxon>Tracheophyta</taxon>
        <taxon>Spermatophyta</taxon>
        <taxon>Magnoliopsida</taxon>
        <taxon>eudicotyledons</taxon>
        <taxon>Gunneridae</taxon>
        <taxon>Pentapetalae</taxon>
        <taxon>asterids</taxon>
        <taxon>Ericales</taxon>
        <taxon>Theaceae</taxon>
        <taxon>Camellia</taxon>
    </lineage>
</organism>
<evidence type="ECO:0000313" key="1">
    <source>
        <dbReference type="EMBL" id="KAI8000267.1"/>
    </source>
</evidence>
<name>A0ACC0GIL2_9ERIC</name>
<protein>
    <submittedName>
        <fullName evidence="1">Uncharacterized protein</fullName>
    </submittedName>
</protein>
<sequence>MATVETKEETTEVTDAAPVPAEEAPEVKAEPVVEEWGLMGKGLQEACWEWRRKARDSLSPRQGTIIAKTETRRLKSTISNRPRSNFRSSLGEHGLP</sequence>
<keyword evidence="2" id="KW-1185">Reference proteome</keyword>
<gene>
    <name evidence="1" type="ORF">LOK49_LG09G00105</name>
</gene>
<dbReference type="Proteomes" id="UP001060215">
    <property type="component" value="Chromosome 8"/>
</dbReference>
<reference evidence="1 2" key="1">
    <citation type="journal article" date="2022" name="Plant J.">
        <title>Chromosome-level genome of Camellia lanceoleosa provides a valuable resource for understanding genome evolution and self-incompatibility.</title>
        <authorList>
            <person name="Gong W."/>
            <person name="Xiao S."/>
            <person name="Wang L."/>
            <person name="Liao Z."/>
            <person name="Chang Y."/>
            <person name="Mo W."/>
            <person name="Hu G."/>
            <person name="Li W."/>
            <person name="Zhao G."/>
            <person name="Zhu H."/>
            <person name="Hu X."/>
            <person name="Ji K."/>
            <person name="Xiang X."/>
            <person name="Song Q."/>
            <person name="Yuan D."/>
            <person name="Jin S."/>
            <person name="Zhang L."/>
        </authorList>
    </citation>
    <scope>NUCLEOTIDE SEQUENCE [LARGE SCALE GENOMIC DNA]</scope>
    <source>
        <strain evidence="1">SQ_2022a</strain>
    </source>
</reference>
<proteinExistence type="predicted"/>